<dbReference type="PANTHER" id="PTHR43297">
    <property type="entry name" value="OLIGOPEPTIDE TRANSPORT ATP-BINDING PROTEIN APPD"/>
    <property type="match status" value="1"/>
</dbReference>
<organism evidence="15 16">
    <name type="scientific">Haloprofundus marisrubri</name>
    <dbReference type="NCBI Taxonomy" id="1514971"/>
    <lineage>
        <taxon>Archaea</taxon>
        <taxon>Methanobacteriati</taxon>
        <taxon>Methanobacteriota</taxon>
        <taxon>Stenosarchaea group</taxon>
        <taxon>Halobacteria</taxon>
        <taxon>Halobacteriales</taxon>
        <taxon>Haloferacaceae</taxon>
        <taxon>Haloprofundus</taxon>
    </lineage>
</organism>
<dbReference type="InterPro" id="IPR013563">
    <property type="entry name" value="Oligopep_ABC_C"/>
</dbReference>
<dbReference type="PROSITE" id="PS00211">
    <property type="entry name" value="ABC_TRANSPORTER_1"/>
    <property type="match status" value="1"/>
</dbReference>
<feature type="region of interest" description="Disordered" evidence="13">
    <location>
        <begin position="328"/>
        <end position="363"/>
    </location>
</feature>
<dbReference type="PROSITE" id="PS50893">
    <property type="entry name" value="ABC_TRANSPORTER_2"/>
    <property type="match status" value="1"/>
</dbReference>
<comment type="subcellular location">
    <subcellularLocation>
        <location evidence="1">Cell membrane</location>
        <topology evidence="1">Peripheral membrane protein</topology>
    </subcellularLocation>
</comment>
<evidence type="ECO:0000256" key="8">
    <source>
        <dbReference type="ARBA" id="ARBA00023136"/>
    </source>
</evidence>
<protein>
    <recommendedName>
        <fullName evidence="11">Nickel import system ATP-binding protein NikD</fullName>
        <ecNumber evidence="10">7.2.2.11</ecNumber>
    </recommendedName>
</protein>
<keyword evidence="2" id="KW-0813">Transport</keyword>
<dbReference type="GO" id="GO:0005524">
    <property type="term" value="F:ATP binding"/>
    <property type="evidence" value="ECO:0007669"/>
    <property type="project" value="UniProtKB-KW"/>
</dbReference>
<evidence type="ECO:0000256" key="4">
    <source>
        <dbReference type="ARBA" id="ARBA00022741"/>
    </source>
</evidence>
<keyword evidence="7" id="KW-0406">Ion transport</keyword>
<evidence type="ECO:0000256" key="13">
    <source>
        <dbReference type="SAM" id="MobiDB-lite"/>
    </source>
</evidence>
<dbReference type="EMBL" id="LOPU01000030">
    <property type="protein sequence ID" value="KTG08684.1"/>
    <property type="molecule type" value="Genomic_DNA"/>
</dbReference>
<dbReference type="SUPFAM" id="SSF52540">
    <property type="entry name" value="P-loop containing nucleoside triphosphate hydrolases"/>
    <property type="match status" value="1"/>
</dbReference>
<evidence type="ECO:0000259" key="14">
    <source>
        <dbReference type="PROSITE" id="PS50893"/>
    </source>
</evidence>
<name>A0A0W1R634_9EURY</name>
<dbReference type="GO" id="GO:0005886">
    <property type="term" value="C:plasma membrane"/>
    <property type="evidence" value="ECO:0007669"/>
    <property type="project" value="UniProtKB-SubCell"/>
</dbReference>
<dbReference type="Gene3D" id="3.40.50.300">
    <property type="entry name" value="P-loop containing nucleotide triphosphate hydrolases"/>
    <property type="match status" value="1"/>
</dbReference>
<keyword evidence="3" id="KW-1003">Cell membrane</keyword>
<dbReference type="InterPro" id="IPR003593">
    <property type="entry name" value="AAA+_ATPase"/>
</dbReference>
<dbReference type="InterPro" id="IPR027417">
    <property type="entry name" value="P-loop_NTPase"/>
</dbReference>
<evidence type="ECO:0000256" key="9">
    <source>
        <dbReference type="ARBA" id="ARBA00038669"/>
    </source>
</evidence>
<dbReference type="GO" id="GO:0015833">
    <property type="term" value="P:peptide transport"/>
    <property type="evidence" value="ECO:0007669"/>
    <property type="project" value="InterPro"/>
</dbReference>
<evidence type="ECO:0000313" key="16">
    <source>
        <dbReference type="Proteomes" id="UP000054387"/>
    </source>
</evidence>
<dbReference type="AlphaFoldDB" id="A0A0W1R634"/>
<dbReference type="EC" id="7.2.2.11" evidence="10"/>
<keyword evidence="16" id="KW-1185">Reference proteome</keyword>
<evidence type="ECO:0000256" key="2">
    <source>
        <dbReference type="ARBA" id="ARBA00022448"/>
    </source>
</evidence>
<comment type="subunit">
    <text evidence="9">The complex is composed of two ATP-binding proteins (NikD and NikE), two transmembrane proteins (NikB and NikC) and a solute-binding protein (NikA).</text>
</comment>
<keyword evidence="8" id="KW-0472">Membrane</keyword>
<dbReference type="InterPro" id="IPR050388">
    <property type="entry name" value="ABC_Ni/Peptide_Import"/>
</dbReference>
<proteinExistence type="predicted"/>
<keyword evidence="6" id="KW-1278">Translocase</keyword>
<evidence type="ECO:0000256" key="7">
    <source>
        <dbReference type="ARBA" id="ARBA00023065"/>
    </source>
</evidence>
<dbReference type="STRING" id="1514971.AUR64_18645"/>
<keyword evidence="5 15" id="KW-0067">ATP-binding</keyword>
<dbReference type="InterPro" id="IPR017871">
    <property type="entry name" value="ABC_transporter-like_CS"/>
</dbReference>
<dbReference type="RefSeq" id="WP_058582968.1">
    <property type="nucleotide sequence ID" value="NZ_LOPU01000030.1"/>
</dbReference>
<evidence type="ECO:0000256" key="5">
    <source>
        <dbReference type="ARBA" id="ARBA00022840"/>
    </source>
</evidence>
<dbReference type="Pfam" id="PF08352">
    <property type="entry name" value="oligo_HPY"/>
    <property type="match status" value="1"/>
</dbReference>
<dbReference type="Proteomes" id="UP000054387">
    <property type="component" value="Unassembled WGS sequence"/>
</dbReference>
<feature type="domain" description="ABC transporter" evidence="14">
    <location>
        <begin position="7"/>
        <end position="257"/>
    </location>
</feature>
<dbReference type="Pfam" id="PF00005">
    <property type="entry name" value="ABC_tran"/>
    <property type="match status" value="1"/>
</dbReference>
<accession>A0A0W1R634</accession>
<gene>
    <name evidence="15" type="ORF">AUR64_18645</name>
</gene>
<evidence type="ECO:0000256" key="12">
    <source>
        <dbReference type="ARBA" id="ARBA00048610"/>
    </source>
</evidence>
<dbReference type="InterPro" id="IPR003439">
    <property type="entry name" value="ABC_transporter-like_ATP-bd"/>
</dbReference>
<evidence type="ECO:0000313" key="15">
    <source>
        <dbReference type="EMBL" id="KTG08684.1"/>
    </source>
</evidence>
<evidence type="ECO:0000256" key="3">
    <source>
        <dbReference type="ARBA" id="ARBA00022475"/>
    </source>
</evidence>
<feature type="compositionally biased region" description="Basic and acidic residues" evidence="13">
    <location>
        <begin position="328"/>
        <end position="337"/>
    </location>
</feature>
<comment type="caution">
    <text evidence="15">The sequence shown here is derived from an EMBL/GenBank/DDBJ whole genome shotgun (WGS) entry which is preliminary data.</text>
</comment>
<dbReference type="GO" id="GO:0015413">
    <property type="term" value="F:ABC-type nickel transporter activity"/>
    <property type="evidence" value="ECO:0007669"/>
    <property type="project" value="UniProtKB-EC"/>
</dbReference>
<comment type="catalytic activity">
    <reaction evidence="12">
        <text>Ni(2+)(out) + ATP + H2O = Ni(2+)(in) + ADP + phosphate + H(+)</text>
        <dbReference type="Rhea" id="RHEA:15557"/>
        <dbReference type="ChEBI" id="CHEBI:15377"/>
        <dbReference type="ChEBI" id="CHEBI:15378"/>
        <dbReference type="ChEBI" id="CHEBI:30616"/>
        <dbReference type="ChEBI" id="CHEBI:43474"/>
        <dbReference type="ChEBI" id="CHEBI:49786"/>
        <dbReference type="ChEBI" id="CHEBI:456216"/>
        <dbReference type="EC" id="7.2.2.11"/>
    </reaction>
    <physiologicalReaction direction="left-to-right" evidence="12">
        <dbReference type="Rhea" id="RHEA:15558"/>
    </physiologicalReaction>
</comment>
<dbReference type="FunFam" id="3.40.50.300:FF:000016">
    <property type="entry name" value="Oligopeptide ABC transporter ATP-binding component"/>
    <property type="match status" value="1"/>
</dbReference>
<evidence type="ECO:0000256" key="6">
    <source>
        <dbReference type="ARBA" id="ARBA00022967"/>
    </source>
</evidence>
<evidence type="ECO:0000256" key="1">
    <source>
        <dbReference type="ARBA" id="ARBA00004202"/>
    </source>
</evidence>
<sequence length="363" mass="39314">MSDDPLLSVSNLRTEFSTPDGPLVAVDDVSFEVGRGETVCLVGESGSGKTVTCESLTRLVPESGEIADGSVEFEGSDLTELSPSALRRIRGDRIAHVFQNPQNALDPVYSVGEQVAEAVQYHREISDEAARARARSLLDRVGIPNAAARLDDYPHEFSGGMRQRVVIAIALASDPDLLVADEPTTALDVTIETRILRLLAELQAERDMGLLFVTHDLGVVAEIADRVVVMYAGKVMERGPVENIFERPAHPYTQALLRCLPGRGGPLEPIGGSLPDLRDPPAGCRFHPRCPHARAECKSGEQPPLYDARGRTQSASCVFYDDDHDASVVRESARENGETSNGTKSVADGETSDEASDGRRERR</sequence>
<dbReference type="SMART" id="SM00382">
    <property type="entry name" value="AAA"/>
    <property type="match status" value="1"/>
</dbReference>
<evidence type="ECO:0000256" key="11">
    <source>
        <dbReference type="ARBA" id="ARBA00044143"/>
    </source>
</evidence>
<dbReference type="CDD" id="cd03257">
    <property type="entry name" value="ABC_NikE_OppD_transporters"/>
    <property type="match status" value="1"/>
</dbReference>
<keyword evidence="4" id="KW-0547">Nucleotide-binding</keyword>
<evidence type="ECO:0000256" key="10">
    <source>
        <dbReference type="ARBA" id="ARBA00039098"/>
    </source>
</evidence>
<dbReference type="OrthoDB" id="18209at2157"/>
<dbReference type="GO" id="GO:0016887">
    <property type="term" value="F:ATP hydrolysis activity"/>
    <property type="evidence" value="ECO:0007669"/>
    <property type="project" value="InterPro"/>
</dbReference>
<dbReference type="PANTHER" id="PTHR43297:SF13">
    <property type="entry name" value="NICKEL ABC TRANSPORTER, ATP-BINDING PROTEIN"/>
    <property type="match status" value="1"/>
</dbReference>
<reference evidence="15 16" key="1">
    <citation type="submission" date="2015-12" db="EMBL/GenBank/DDBJ databases">
        <title>Haloprofundus marisrubri gen. nov., sp. nov., an extremely halophilic archaeon isolated from the Discovery deep brine-seawater interface in the Red Sea.</title>
        <authorList>
            <person name="Zhang G."/>
            <person name="Stingl U."/>
            <person name="Rashid M."/>
        </authorList>
    </citation>
    <scope>NUCLEOTIDE SEQUENCE [LARGE SCALE GENOMIC DNA]</scope>
    <source>
        <strain evidence="15 16">SB9</strain>
    </source>
</reference>
<dbReference type="NCBIfam" id="TIGR01727">
    <property type="entry name" value="oligo_HPY"/>
    <property type="match status" value="1"/>
</dbReference>